<keyword evidence="6" id="KW-1185">Reference proteome</keyword>
<gene>
    <name evidence="5" type="ORF">GCM10009550_43380</name>
</gene>
<dbReference type="Pfam" id="PF17754">
    <property type="entry name" value="TetR_C_14"/>
    <property type="match status" value="1"/>
</dbReference>
<dbReference type="InterPro" id="IPR001647">
    <property type="entry name" value="HTH_TetR"/>
</dbReference>
<feature type="region of interest" description="Disordered" evidence="2">
    <location>
        <begin position="1"/>
        <end position="20"/>
    </location>
</feature>
<dbReference type="SUPFAM" id="SSF46689">
    <property type="entry name" value="Homeodomain-like"/>
    <property type="match status" value="1"/>
</dbReference>
<dbReference type="PANTHER" id="PTHR30055:SF226">
    <property type="entry name" value="HTH-TYPE TRANSCRIPTIONAL REGULATOR PKSA"/>
    <property type="match status" value="1"/>
</dbReference>
<sequence length="205" mass="21795">MASAVPRAPRGRGRGRPTVLDPEAVGAEALRLWAEHGYGNVGWEDISAATGVSVRTLMRHFPAKSALAWVGVPAATRRLIDAFGALPLDMPLADVLRAAVVASVSNDVLTRRASAQWRRIIAAEPELSMASVRAYAPWVEALAEEIARRRPDAPATVCQAIAAACREATNGALLEWAENGAQGSPAHAVDTVLRWLDIRITAPAP</sequence>
<evidence type="ECO:0000313" key="5">
    <source>
        <dbReference type="EMBL" id="GAA0956856.1"/>
    </source>
</evidence>
<dbReference type="InterPro" id="IPR050109">
    <property type="entry name" value="HTH-type_TetR-like_transc_reg"/>
</dbReference>
<feature type="domain" description="HTH tetR-type" evidence="3">
    <location>
        <begin position="28"/>
        <end position="67"/>
    </location>
</feature>
<dbReference type="PANTHER" id="PTHR30055">
    <property type="entry name" value="HTH-TYPE TRANSCRIPTIONAL REGULATOR RUTR"/>
    <property type="match status" value="1"/>
</dbReference>
<evidence type="ECO:0000313" key="6">
    <source>
        <dbReference type="Proteomes" id="UP001500665"/>
    </source>
</evidence>
<reference evidence="6" key="1">
    <citation type="journal article" date="2019" name="Int. J. Syst. Evol. Microbiol.">
        <title>The Global Catalogue of Microorganisms (GCM) 10K type strain sequencing project: providing services to taxonomists for standard genome sequencing and annotation.</title>
        <authorList>
            <consortium name="The Broad Institute Genomics Platform"/>
            <consortium name="The Broad Institute Genome Sequencing Center for Infectious Disease"/>
            <person name="Wu L."/>
            <person name="Ma J."/>
        </authorList>
    </citation>
    <scope>NUCLEOTIDE SEQUENCE [LARGE SCALE GENOMIC DNA]</scope>
    <source>
        <strain evidence="6">JCM 10696</strain>
    </source>
</reference>
<dbReference type="RefSeq" id="WP_344242719.1">
    <property type="nucleotide sequence ID" value="NZ_BAAAHH010000018.1"/>
</dbReference>
<evidence type="ECO:0008006" key="7">
    <source>
        <dbReference type="Google" id="ProtNLM"/>
    </source>
</evidence>
<dbReference type="InterPro" id="IPR009057">
    <property type="entry name" value="Homeodomain-like_sf"/>
</dbReference>
<dbReference type="EMBL" id="BAAAHH010000018">
    <property type="protein sequence ID" value="GAA0956856.1"/>
    <property type="molecule type" value="Genomic_DNA"/>
</dbReference>
<accession>A0ABP4C058</accession>
<evidence type="ECO:0000256" key="2">
    <source>
        <dbReference type="SAM" id="MobiDB-lite"/>
    </source>
</evidence>
<dbReference type="Pfam" id="PF00440">
    <property type="entry name" value="TetR_N"/>
    <property type="match status" value="1"/>
</dbReference>
<dbReference type="Gene3D" id="1.10.357.10">
    <property type="entry name" value="Tetracycline Repressor, domain 2"/>
    <property type="match status" value="1"/>
</dbReference>
<name>A0ABP4C058_9ACTN</name>
<keyword evidence="1" id="KW-0238">DNA-binding</keyword>
<proteinExistence type="predicted"/>
<protein>
    <recommendedName>
        <fullName evidence="7">TetR family transcriptional regulator</fullName>
    </recommendedName>
</protein>
<evidence type="ECO:0000259" key="3">
    <source>
        <dbReference type="Pfam" id="PF00440"/>
    </source>
</evidence>
<comment type="caution">
    <text evidence="5">The sequence shown here is derived from an EMBL/GenBank/DDBJ whole genome shotgun (WGS) entry which is preliminary data.</text>
</comment>
<feature type="domain" description="MftR C-terminal" evidence="4">
    <location>
        <begin position="91"/>
        <end position="195"/>
    </location>
</feature>
<dbReference type="InterPro" id="IPR041347">
    <property type="entry name" value="MftR_C"/>
</dbReference>
<dbReference type="Proteomes" id="UP001500665">
    <property type="component" value="Unassembled WGS sequence"/>
</dbReference>
<organism evidence="5 6">
    <name type="scientific">Actinocorallia libanotica</name>
    <dbReference type="NCBI Taxonomy" id="46162"/>
    <lineage>
        <taxon>Bacteria</taxon>
        <taxon>Bacillati</taxon>
        <taxon>Actinomycetota</taxon>
        <taxon>Actinomycetes</taxon>
        <taxon>Streptosporangiales</taxon>
        <taxon>Thermomonosporaceae</taxon>
        <taxon>Actinocorallia</taxon>
    </lineage>
</organism>
<evidence type="ECO:0000259" key="4">
    <source>
        <dbReference type="Pfam" id="PF17754"/>
    </source>
</evidence>
<evidence type="ECO:0000256" key="1">
    <source>
        <dbReference type="ARBA" id="ARBA00023125"/>
    </source>
</evidence>